<organism evidence="2">
    <name type="scientific">Pseudo-nitzschia australis</name>
    <dbReference type="NCBI Taxonomy" id="44445"/>
    <lineage>
        <taxon>Eukaryota</taxon>
        <taxon>Sar</taxon>
        <taxon>Stramenopiles</taxon>
        <taxon>Ochrophyta</taxon>
        <taxon>Bacillariophyta</taxon>
        <taxon>Bacillariophyceae</taxon>
        <taxon>Bacillariophycidae</taxon>
        <taxon>Bacillariales</taxon>
        <taxon>Bacillariaceae</taxon>
        <taxon>Pseudo-nitzschia</taxon>
    </lineage>
</organism>
<sequence length="861" mass="95518">MESIVLQQQHNHHTKNSPGISLHNCKRHETNIKFSRKVESMFNGSSNNSNGNGNSSSNININNPGNDAHGRNDGYNNANISAFQGRLSHNPAAHQSNANPALANSASNNPYYNNTRNTALFMRSSHAAQHQHQQLNQIQQQLQQQQHHHRQQQQQQLQQQLQRQQQHQQQHDPLPQTSQSRTLGQSLSEQQQRLMQMSEIEVQQIANNIKESLQIKQHLASIRTLRQQELEEATKVRIELQIKAAAQQQQEQATSAALGAKTIPSNSNSSVLPTIQREDEMTKPDLSTLAETAVAVATATASAAANVRRRSNNNNCGNNSNISMALRNMIKMDRANTNTNTTTSTIMDDNNRIAELLGRQASSSTSTKIGLIATGRQPSTRAASTGRITNTATMDALRRETTSTSQKLYLGNSFKQSSVERVKNNATAVNPPWLWNSSTVGTNIDNNANMLTEQLRTQDQHLHLLRRNSLPTIPSEYASTTSRKRQRLLEQKMKEVGGFGLSDAMEQIRRFDTSMKMTMNMKNESALHAQLAAKMAKAKNAIVSLSSSSLSQERRSSFASSVASAPPITPDLTKHNQFGSPATTRNSSISMDGAGSVEDRLIALEKLNKFGGGFPMPKSFMRHTLDSSAEEVNSAAADRNKSSNIPTEITSDCTKGVVDVAVIETYSASGKELDQQPQQIDHQLKYLEQIGGFPMPSLYRNSLGKSVGNNRNNETVAMDTKRNRCDDSITNIESHSHNRNLISNHIKSSVNRNGNDAKASRPLALDHYKRVWRDIRLARGDDPEVDERLRKEIFARKLQRGELFGNGRSNSITITNNNNIDGQEQQRRLSEISHNSNESDNNGNNSERTNSETGVDESLVI</sequence>
<dbReference type="AlphaFoldDB" id="A0A7S4EIR3"/>
<evidence type="ECO:0000313" key="2">
    <source>
        <dbReference type="EMBL" id="CAE0715215.1"/>
    </source>
</evidence>
<feature type="compositionally biased region" description="Low complexity" evidence="1">
    <location>
        <begin position="130"/>
        <end position="145"/>
    </location>
</feature>
<feature type="region of interest" description="Disordered" evidence="1">
    <location>
        <begin position="805"/>
        <end position="861"/>
    </location>
</feature>
<reference evidence="2" key="1">
    <citation type="submission" date="2021-01" db="EMBL/GenBank/DDBJ databases">
        <authorList>
            <person name="Corre E."/>
            <person name="Pelletier E."/>
            <person name="Niang G."/>
            <person name="Scheremetjew M."/>
            <person name="Finn R."/>
            <person name="Kale V."/>
            <person name="Holt S."/>
            <person name="Cochrane G."/>
            <person name="Meng A."/>
            <person name="Brown T."/>
            <person name="Cohen L."/>
        </authorList>
    </citation>
    <scope>NUCLEOTIDE SEQUENCE</scope>
    <source>
        <strain evidence="2">10249 10 AB</strain>
    </source>
</reference>
<dbReference type="EMBL" id="HBIX01010529">
    <property type="protein sequence ID" value="CAE0715215.1"/>
    <property type="molecule type" value="Transcribed_RNA"/>
</dbReference>
<accession>A0A7S4EIR3</accession>
<feature type="compositionally biased region" description="Polar residues" evidence="1">
    <location>
        <begin position="175"/>
        <end position="192"/>
    </location>
</feature>
<feature type="region of interest" description="Disordered" evidence="1">
    <location>
        <begin position="1"/>
        <end position="24"/>
    </location>
</feature>
<feature type="compositionally biased region" description="Low complexity" evidence="1">
    <location>
        <begin position="152"/>
        <end position="168"/>
    </location>
</feature>
<feature type="compositionally biased region" description="Low complexity" evidence="1">
    <location>
        <begin position="43"/>
        <end position="66"/>
    </location>
</feature>
<feature type="region of interest" description="Disordered" evidence="1">
    <location>
        <begin position="561"/>
        <end position="592"/>
    </location>
</feature>
<evidence type="ECO:0000256" key="1">
    <source>
        <dbReference type="SAM" id="MobiDB-lite"/>
    </source>
</evidence>
<feature type="compositionally biased region" description="Low complexity" evidence="1">
    <location>
        <begin position="96"/>
        <end position="110"/>
    </location>
</feature>
<feature type="compositionally biased region" description="Polar residues" evidence="1">
    <location>
        <begin position="575"/>
        <end position="590"/>
    </location>
</feature>
<gene>
    <name evidence="2" type="ORF">PAUS00366_LOCUS7967</name>
</gene>
<feature type="compositionally biased region" description="Low complexity" evidence="1">
    <location>
        <begin position="833"/>
        <end position="846"/>
    </location>
</feature>
<feature type="region of interest" description="Disordered" evidence="1">
    <location>
        <begin position="125"/>
        <end position="192"/>
    </location>
</feature>
<feature type="compositionally biased region" description="Polar residues" evidence="1">
    <location>
        <begin position="263"/>
        <end position="273"/>
    </location>
</feature>
<feature type="compositionally biased region" description="Low complexity" evidence="1">
    <location>
        <begin position="809"/>
        <end position="820"/>
    </location>
</feature>
<feature type="region of interest" description="Disordered" evidence="1">
    <location>
        <begin position="41"/>
        <end position="110"/>
    </location>
</feature>
<feature type="region of interest" description="Disordered" evidence="1">
    <location>
        <begin position="256"/>
        <end position="275"/>
    </location>
</feature>
<proteinExistence type="predicted"/>
<protein>
    <submittedName>
        <fullName evidence="2">Uncharacterized protein</fullName>
    </submittedName>
</protein>
<name>A0A7S4EIR3_9STRA</name>